<organism evidence="5 6">
    <name type="scientific">Micromonospora rosaria</name>
    <dbReference type="NCBI Taxonomy" id="47874"/>
    <lineage>
        <taxon>Bacteria</taxon>
        <taxon>Bacillati</taxon>
        <taxon>Actinomycetota</taxon>
        <taxon>Actinomycetes</taxon>
        <taxon>Micromonosporales</taxon>
        <taxon>Micromonosporaceae</taxon>
        <taxon>Micromonospora</taxon>
    </lineage>
</organism>
<evidence type="ECO:0000259" key="3">
    <source>
        <dbReference type="Pfam" id="PF11774"/>
    </source>
</evidence>
<dbReference type="EMBL" id="LRQV01000002">
    <property type="protein sequence ID" value="KXK63858.1"/>
    <property type="molecule type" value="Genomic_DNA"/>
</dbReference>
<dbReference type="InterPro" id="IPR024412">
    <property type="entry name" value="Lsr2_dim_dom"/>
</dbReference>
<keyword evidence="1" id="KW-0238">DNA-binding</keyword>
<dbReference type="GO" id="GO:0003677">
    <property type="term" value="F:DNA binding"/>
    <property type="evidence" value="ECO:0007669"/>
    <property type="project" value="UniProtKB-KW"/>
</dbReference>
<protein>
    <submittedName>
        <fullName evidence="5">Nucleoid-associated protein Lsr2</fullName>
    </submittedName>
</protein>
<dbReference type="Gene3D" id="4.10.320.10">
    <property type="entry name" value="E3-binding domain"/>
    <property type="match status" value="1"/>
</dbReference>
<feature type="domain" description="Lsr2 DNA-binding" evidence="4">
    <location>
        <begin position="83"/>
        <end position="117"/>
    </location>
</feature>
<gene>
    <name evidence="5" type="ORF">AWW66_01400</name>
</gene>
<dbReference type="Gene3D" id="3.30.60.230">
    <property type="entry name" value="Lsr2, dimerization domain"/>
    <property type="match status" value="1"/>
</dbReference>
<evidence type="ECO:0000313" key="6">
    <source>
        <dbReference type="Proteomes" id="UP000070620"/>
    </source>
</evidence>
<dbReference type="InterPro" id="IPR042261">
    <property type="entry name" value="Lsr2-like_dimerization"/>
</dbReference>
<dbReference type="Pfam" id="PF11774">
    <property type="entry name" value="Lsr2"/>
    <property type="match status" value="1"/>
</dbReference>
<evidence type="ECO:0000259" key="4">
    <source>
        <dbReference type="Pfam" id="PF23359"/>
    </source>
</evidence>
<dbReference type="AlphaFoldDB" id="A0A136PZJ1"/>
<dbReference type="InterPro" id="IPR036625">
    <property type="entry name" value="E3-bd_dom_sf"/>
</dbReference>
<evidence type="ECO:0000313" key="5">
    <source>
        <dbReference type="EMBL" id="KXK63858.1"/>
    </source>
</evidence>
<name>A0A136PZJ1_9ACTN</name>
<sequence length="122" mass="13141">MAKQIIQKLIDDLDGGDADETVRFALDGVQYEIDLSAAHAQQLRDAFAPYTAHGTKVGRGGIVSGRAARSAAAPAGARGRATSDREQNKAIRDWAKKSGRDISDRGRIPQEIVDEYHSKAGH</sequence>
<accession>A0A136PZJ1</accession>
<feature type="region of interest" description="Disordered" evidence="2">
    <location>
        <begin position="68"/>
        <end position="122"/>
    </location>
</feature>
<dbReference type="RefSeq" id="WP_067359445.1">
    <property type="nucleotide sequence ID" value="NZ_JBIUBN010000003.1"/>
</dbReference>
<evidence type="ECO:0000256" key="2">
    <source>
        <dbReference type="SAM" id="MobiDB-lite"/>
    </source>
</evidence>
<comment type="caution">
    <text evidence="5">The sequence shown here is derived from an EMBL/GenBank/DDBJ whole genome shotgun (WGS) entry which is preliminary data.</text>
</comment>
<dbReference type="InterPro" id="IPR055370">
    <property type="entry name" value="Lsr2_DNA-bd"/>
</dbReference>
<proteinExistence type="predicted"/>
<dbReference type="Pfam" id="PF23359">
    <property type="entry name" value="Lsr2_DNA-bd"/>
    <property type="match status" value="1"/>
</dbReference>
<keyword evidence="6" id="KW-1185">Reference proteome</keyword>
<reference evidence="5 6" key="1">
    <citation type="submission" date="2016-01" db="EMBL/GenBank/DDBJ databases">
        <title>Whole genome sequence and analysis of Micromonospora rosaria DSM 803, which can produce antibacterial substance rosamicin.</title>
        <authorList>
            <person name="Yang H."/>
            <person name="He X."/>
            <person name="Zhu D."/>
        </authorList>
    </citation>
    <scope>NUCLEOTIDE SEQUENCE [LARGE SCALE GENOMIC DNA]</scope>
    <source>
        <strain evidence="5 6">DSM 803</strain>
    </source>
</reference>
<dbReference type="GO" id="GO:0016746">
    <property type="term" value="F:acyltransferase activity"/>
    <property type="evidence" value="ECO:0007669"/>
    <property type="project" value="InterPro"/>
</dbReference>
<feature type="compositionally biased region" description="Low complexity" evidence="2">
    <location>
        <begin position="68"/>
        <end position="80"/>
    </location>
</feature>
<feature type="compositionally biased region" description="Basic and acidic residues" evidence="2">
    <location>
        <begin position="81"/>
        <end position="122"/>
    </location>
</feature>
<feature type="domain" description="Lsr2 dimerization" evidence="3">
    <location>
        <begin position="1"/>
        <end position="58"/>
    </location>
</feature>
<dbReference type="Proteomes" id="UP000070620">
    <property type="component" value="Unassembled WGS sequence"/>
</dbReference>
<dbReference type="OrthoDB" id="4113332at2"/>
<evidence type="ECO:0000256" key="1">
    <source>
        <dbReference type="ARBA" id="ARBA00023125"/>
    </source>
</evidence>